<evidence type="ECO:0000256" key="1">
    <source>
        <dbReference type="ARBA" id="ARBA00004651"/>
    </source>
</evidence>
<dbReference type="AlphaFoldDB" id="A0AAU7JED3"/>
<dbReference type="RefSeq" id="WP_406855265.1">
    <property type="nucleotide sequence ID" value="NZ_CP157484.1"/>
</dbReference>
<gene>
    <name evidence="8" type="ORF">ABEG18_22435</name>
</gene>
<feature type="transmembrane region" description="Helical" evidence="7">
    <location>
        <begin position="112"/>
        <end position="132"/>
    </location>
</feature>
<evidence type="ECO:0000256" key="3">
    <source>
        <dbReference type="ARBA" id="ARBA00022475"/>
    </source>
</evidence>
<evidence type="ECO:0000256" key="6">
    <source>
        <dbReference type="ARBA" id="ARBA00023136"/>
    </source>
</evidence>
<dbReference type="Pfam" id="PF01914">
    <property type="entry name" value="MarC"/>
    <property type="match status" value="1"/>
</dbReference>
<dbReference type="InterPro" id="IPR002771">
    <property type="entry name" value="Multi_antbiot-R_MarC"/>
</dbReference>
<evidence type="ECO:0000256" key="2">
    <source>
        <dbReference type="ARBA" id="ARBA00009784"/>
    </source>
</evidence>
<feature type="transmembrane region" description="Helical" evidence="7">
    <location>
        <begin position="186"/>
        <end position="207"/>
    </location>
</feature>
<dbReference type="PANTHER" id="PTHR33508">
    <property type="entry name" value="UPF0056 MEMBRANE PROTEIN YHCE"/>
    <property type="match status" value="1"/>
</dbReference>
<dbReference type="NCBIfam" id="TIGR00427">
    <property type="entry name" value="NAAT family transporter"/>
    <property type="match status" value="1"/>
</dbReference>
<feature type="transmembrane region" description="Helical" evidence="7">
    <location>
        <begin position="12"/>
        <end position="31"/>
    </location>
</feature>
<evidence type="ECO:0000256" key="5">
    <source>
        <dbReference type="ARBA" id="ARBA00022989"/>
    </source>
</evidence>
<keyword evidence="5 7" id="KW-1133">Transmembrane helix</keyword>
<organism evidence="8">
    <name type="scientific">Alsobacter sp. KACC 23698</name>
    <dbReference type="NCBI Taxonomy" id="3149229"/>
    <lineage>
        <taxon>Bacteria</taxon>
        <taxon>Pseudomonadati</taxon>
        <taxon>Pseudomonadota</taxon>
        <taxon>Alphaproteobacteria</taxon>
        <taxon>Hyphomicrobiales</taxon>
        <taxon>Alsobacteraceae</taxon>
        <taxon>Alsobacter</taxon>
    </lineage>
</organism>
<evidence type="ECO:0000256" key="4">
    <source>
        <dbReference type="ARBA" id="ARBA00022692"/>
    </source>
</evidence>
<dbReference type="PANTHER" id="PTHR33508:SF1">
    <property type="entry name" value="UPF0056 MEMBRANE PROTEIN YHCE"/>
    <property type="match status" value="1"/>
</dbReference>
<comment type="subcellular location">
    <subcellularLocation>
        <location evidence="1 7">Cell membrane</location>
        <topology evidence="1 7">Multi-pass membrane protein</topology>
    </subcellularLocation>
</comment>
<protein>
    <recommendedName>
        <fullName evidence="7">UPF0056 membrane protein</fullName>
    </recommendedName>
</protein>
<dbReference type="EMBL" id="CP157484">
    <property type="protein sequence ID" value="XBO38429.1"/>
    <property type="molecule type" value="Genomic_DNA"/>
</dbReference>
<sequence>MRTLVLELGTLFAIINPYGLAFVFLSRTMALSDKQRASIARRVAIYAFFVLVVSTFAGTLILRFFGISIPALRIAGGLVVTAAGWALLHETPHDGGDQPRSTQSLAEIERQAFFPLTVPLTTGPGTIATAITLAANHTAAEEGIVMQLGSVMVAAVVCLAIFHAYARVARMARILGSEGTSVIMRLSAFLLLCVGVQIVITGVTGVLQPLMQGR</sequence>
<name>A0AAU7JED3_9HYPH</name>
<dbReference type="GO" id="GO:0005886">
    <property type="term" value="C:plasma membrane"/>
    <property type="evidence" value="ECO:0007669"/>
    <property type="project" value="UniProtKB-SubCell"/>
</dbReference>
<keyword evidence="3" id="KW-1003">Cell membrane</keyword>
<comment type="similarity">
    <text evidence="2 7">Belongs to the UPF0056 (MarC) family.</text>
</comment>
<keyword evidence="4 7" id="KW-0812">Transmembrane</keyword>
<reference evidence="8" key="1">
    <citation type="submission" date="2024-05" db="EMBL/GenBank/DDBJ databases">
        <authorList>
            <person name="Kim S."/>
            <person name="Heo J."/>
            <person name="Choi H."/>
            <person name="Choi Y."/>
            <person name="Kwon S.-W."/>
            <person name="Kim Y."/>
        </authorList>
    </citation>
    <scope>NUCLEOTIDE SEQUENCE</scope>
    <source>
        <strain evidence="8">KACC 23698</strain>
    </source>
</reference>
<keyword evidence="6 7" id="KW-0472">Membrane</keyword>
<feature type="transmembrane region" description="Helical" evidence="7">
    <location>
        <begin position="144"/>
        <end position="165"/>
    </location>
</feature>
<evidence type="ECO:0000256" key="7">
    <source>
        <dbReference type="RuleBase" id="RU362048"/>
    </source>
</evidence>
<accession>A0AAU7JED3</accession>
<evidence type="ECO:0000313" key="8">
    <source>
        <dbReference type="EMBL" id="XBO38429.1"/>
    </source>
</evidence>
<feature type="transmembrane region" description="Helical" evidence="7">
    <location>
        <begin position="43"/>
        <end position="65"/>
    </location>
</feature>
<proteinExistence type="inferred from homology"/>
<feature type="transmembrane region" description="Helical" evidence="7">
    <location>
        <begin position="71"/>
        <end position="91"/>
    </location>
</feature>